<feature type="compositionally biased region" description="Low complexity" evidence="1">
    <location>
        <begin position="323"/>
        <end position="357"/>
    </location>
</feature>
<feature type="chain" id="PRO_5022106457" evidence="2">
    <location>
        <begin position="22"/>
        <end position="484"/>
    </location>
</feature>
<evidence type="ECO:0000256" key="2">
    <source>
        <dbReference type="SAM" id="SignalP"/>
    </source>
</evidence>
<evidence type="ECO:0000256" key="1">
    <source>
        <dbReference type="SAM" id="MobiDB-lite"/>
    </source>
</evidence>
<accession>A0A517TEH0</accession>
<feature type="region of interest" description="Disordered" evidence="1">
    <location>
        <begin position="310"/>
        <end position="394"/>
    </location>
</feature>
<protein>
    <submittedName>
        <fullName evidence="3">Tetratricopeptide repeat protein</fullName>
    </submittedName>
</protein>
<feature type="compositionally biased region" description="Polar residues" evidence="1">
    <location>
        <begin position="369"/>
        <end position="390"/>
    </location>
</feature>
<dbReference type="AlphaFoldDB" id="A0A517TEH0"/>
<organism evidence="3 4">
    <name type="scientific">Calycomorphotria hydatis</name>
    <dbReference type="NCBI Taxonomy" id="2528027"/>
    <lineage>
        <taxon>Bacteria</taxon>
        <taxon>Pseudomonadati</taxon>
        <taxon>Planctomycetota</taxon>
        <taxon>Planctomycetia</taxon>
        <taxon>Planctomycetales</taxon>
        <taxon>Planctomycetaceae</taxon>
        <taxon>Calycomorphotria</taxon>
    </lineage>
</organism>
<feature type="signal peptide" evidence="2">
    <location>
        <begin position="1"/>
        <end position="21"/>
    </location>
</feature>
<name>A0A517TEH0_9PLAN</name>
<proteinExistence type="predicted"/>
<dbReference type="InterPro" id="IPR011990">
    <property type="entry name" value="TPR-like_helical_dom_sf"/>
</dbReference>
<reference evidence="3 4" key="1">
    <citation type="submission" date="2019-02" db="EMBL/GenBank/DDBJ databases">
        <title>Deep-cultivation of Planctomycetes and their phenomic and genomic characterization uncovers novel biology.</title>
        <authorList>
            <person name="Wiegand S."/>
            <person name="Jogler M."/>
            <person name="Boedeker C."/>
            <person name="Pinto D."/>
            <person name="Vollmers J."/>
            <person name="Rivas-Marin E."/>
            <person name="Kohn T."/>
            <person name="Peeters S.H."/>
            <person name="Heuer A."/>
            <person name="Rast P."/>
            <person name="Oberbeckmann S."/>
            <person name="Bunk B."/>
            <person name="Jeske O."/>
            <person name="Meyerdierks A."/>
            <person name="Storesund J.E."/>
            <person name="Kallscheuer N."/>
            <person name="Luecker S."/>
            <person name="Lage O.M."/>
            <person name="Pohl T."/>
            <person name="Merkel B.J."/>
            <person name="Hornburger P."/>
            <person name="Mueller R.-W."/>
            <person name="Bruemmer F."/>
            <person name="Labrenz M."/>
            <person name="Spormann A.M."/>
            <person name="Op den Camp H."/>
            <person name="Overmann J."/>
            <person name="Amann R."/>
            <person name="Jetten M.S.M."/>
            <person name="Mascher T."/>
            <person name="Medema M.H."/>
            <person name="Devos D.P."/>
            <person name="Kaster A.-K."/>
            <person name="Ovreas L."/>
            <person name="Rohde M."/>
            <person name="Galperin M.Y."/>
            <person name="Jogler C."/>
        </authorList>
    </citation>
    <scope>NUCLEOTIDE SEQUENCE [LARGE SCALE GENOMIC DNA]</scope>
    <source>
        <strain evidence="3 4">V22</strain>
    </source>
</reference>
<dbReference type="SUPFAM" id="SSF48452">
    <property type="entry name" value="TPR-like"/>
    <property type="match status" value="1"/>
</dbReference>
<evidence type="ECO:0000313" key="3">
    <source>
        <dbReference type="EMBL" id="QDT66755.1"/>
    </source>
</evidence>
<evidence type="ECO:0000313" key="4">
    <source>
        <dbReference type="Proteomes" id="UP000319976"/>
    </source>
</evidence>
<keyword evidence="2" id="KW-0732">Signal</keyword>
<keyword evidence="4" id="KW-1185">Reference proteome</keyword>
<dbReference type="Gene3D" id="1.25.40.10">
    <property type="entry name" value="Tetratricopeptide repeat domain"/>
    <property type="match status" value="1"/>
</dbReference>
<dbReference type="Proteomes" id="UP000319976">
    <property type="component" value="Chromosome"/>
</dbReference>
<dbReference type="OrthoDB" id="270348at2"/>
<gene>
    <name evidence="3" type="ORF">V22_40260</name>
</gene>
<dbReference type="EMBL" id="CP036316">
    <property type="protein sequence ID" value="QDT66755.1"/>
    <property type="molecule type" value="Genomic_DNA"/>
</dbReference>
<dbReference type="KEGG" id="chya:V22_40260"/>
<sequence precursor="true">MAGLNKTFMVAVLGICCSMFAADMAQAGGFNFSVGGGGGRGGVRLGGNPNSVRNKWWSKSFSNGGNHHNNHFNAGGNNGYKFNASNGLTIGIGKHNGNTKLSIGIDGGHHNNHHLNNHNYGCSSKGYGFNYNYGGQSKYVNPYCSGHGIDAQPISAPQAGFGTHGDLFASAQEAFRRNDFVSAERLILEAAQQMPNNANVHHLRSLVYFATGDFRQSAAAAHTAMTASAGWDWATIQAMYGDPALYTNHLRRLEEAVKATGNDPALEFLLGYHYMTLGHKPAAARHLQLAYSLEPRDELAKQMLQLAGGAPAPIAQPQPQPQTQPQFQQTTQINTVQPQPQPQQQVQQPAPQQTAQPSGPVAQPRQPVATPSQNNNDWGLGTASTTQPTTPALPAHVGTFKSSPANNLEVTLNLNADNSFTWTVNKNGEVKSFSGNYTFGNGQLNLTRSDANSLTGAVKMTGNGFNFRRSGAGSNDPGLTFTKA</sequence>
<dbReference type="RefSeq" id="WP_145266127.1">
    <property type="nucleotide sequence ID" value="NZ_CP036316.1"/>
</dbReference>